<dbReference type="EMBL" id="CAVMBE010000004">
    <property type="protein sequence ID" value="CAK3822326.1"/>
    <property type="molecule type" value="Genomic_DNA"/>
</dbReference>
<name>A0AAI8YSJ5_9PEZI</name>
<comment type="caution">
    <text evidence="2">The sequence shown here is derived from an EMBL/GenBank/DDBJ whole genome shotgun (WGS) entry which is preliminary data.</text>
</comment>
<feature type="region of interest" description="Disordered" evidence="1">
    <location>
        <begin position="35"/>
        <end position="58"/>
    </location>
</feature>
<reference evidence="2" key="1">
    <citation type="submission" date="2023-11" db="EMBL/GenBank/DDBJ databases">
        <authorList>
            <person name="Alioto T."/>
            <person name="Alioto T."/>
            <person name="Gomez Garrido J."/>
        </authorList>
    </citation>
    <scope>NUCLEOTIDE SEQUENCE</scope>
</reference>
<evidence type="ECO:0000313" key="2">
    <source>
        <dbReference type="EMBL" id="CAK3822326.1"/>
    </source>
</evidence>
<evidence type="ECO:0000313" key="3">
    <source>
        <dbReference type="Proteomes" id="UP001296104"/>
    </source>
</evidence>
<feature type="region of interest" description="Disordered" evidence="1">
    <location>
        <begin position="80"/>
        <end position="102"/>
    </location>
</feature>
<protein>
    <recommendedName>
        <fullName evidence="4">BRCT domain-containing protein</fullName>
    </recommendedName>
</protein>
<dbReference type="Proteomes" id="UP001296104">
    <property type="component" value="Unassembled WGS sequence"/>
</dbReference>
<dbReference type="AlphaFoldDB" id="A0AAI8YSJ5"/>
<organism evidence="2 3">
    <name type="scientific">Lecanosticta acicola</name>
    <dbReference type="NCBI Taxonomy" id="111012"/>
    <lineage>
        <taxon>Eukaryota</taxon>
        <taxon>Fungi</taxon>
        <taxon>Dikarya</taxon>
        <taxon>Ascomycota</taxon>
        <taxon>Pezizomycotina</taxon>
        <taxon>Dothideomycetes</taxon>
        <taxon>Dothideomycetidae</taxon>
        <taxon>Mycosphaerellales</taxon>
        <taxon>Mycosphaerellaceae</taxon>
        <taxon>Lecanosticta</taxon>
    </lineage>
</organism>
<sequence length="475" mass="53239">MTSSNQHSTLVSPPPVRADNLTAFKYACGMKKPNWAMSPFDLPDPRDERRRSSSVHFSIDPRTADSRQLRQIVSNLVPEATLTQASGEDEEEEEEEEEANKGAVVRVHSYSRMMHAHTRQQIDHMSSPKPHSLPNYQKSMHALTLDQIKLPHNSIVAHRRVSSGETGSLHIKAQQSILPSPVCVDLNQLTIDEAPVPPCNSPSPGERILIDERKGMRGRSTTQPVPRGTGHLSQAALIMAVPNREIYAVERDDFTDQSWNDSTNAISLHDSIAAAVTAAEEHTEEMAFFASYPQEVKRWSPFGNGRDGTHSHRLQYSNMEELRQESIVRVKKREERVMKGSKLRGQPNQRVLEKNRFSLCGELETLSRRAAEHAVELYGGRCVNTLSLADYAVVGRKACPDELEWLRKAGAETPDEQGFYSLLKQGVPKEKAMRDVRYEDGRGLVQVPEDEVGEVVELDEVVEVWDEAPVGLEEA</sequence>
<feature type="compositionally biased region" description="Acidic residues" evidence="1">
    <location>
        <begin position="87"/>
        <end position="98"/>
    </location>
</feature>
<evidence type="ECO:0008006" key="4">
    <source>
        <dbReference type="Google" id="ProtNLM"/>
    </source>
</evidence>
<evidence type="ECO:0000256" key="1">
    <source>
        <dbReference type="SAM" id="MobiDB-lite"/>
    </source>
</evidence>
<dbReference type="InterPro" id="IPR036420">
    <property type="entry name" value="BRCT_dom_sf"/>
</dbReference>
<accession>A0AAI8YSJ5</accession>
<keyword evidence="3" id="KW-1185">Reference proteome</keyword>
<proteinExistence type="predicted"/>
<dbReference type="Gene3D" id="3.40.50.10190">
    <property type="entry name" value="BRCT domain"/>
    <property type="match status" value="1"/>
</dbReference>
<gene>
    <name evidence="2" type="ORF">LECACI_7A001199</name>
</gene>